<gene>
    <name evidence="2" type="ORF">Plo01_74470</name>
</gene>
<sequence length="369" mass="40681">MAGASIPDTLVPVHTLVLWLHLIQAHPAAAGRRADWWRNTTAVVWQLILHTGPDMVTSPRKGATWALLAAKAGVSRRTLADRLRWLREIGALFTLVSGSTPRYRPGCRGGRVDDGLGNLAAQYVLTAPQAVLDAMDPEELERLTAMPHPAPGALTEELWQDVPWPVEVLPVEVTRTPSVSMVALSDNTSPVYAREESGQNGTSPATPERTWPSTVTPETKPQMLEACRRLREDVHVLRRISPKHLRSLLRSALIAGATVSDVKHMLNVQPDGRPWGYTDEPRWLPGWIRYRLAAWIDESGALLAQLPSQAVAEANRRRLREQSERAEQRAEAERNRAAPDPALLASLRRRLEAVRRGAGRAGGAEGRVA</sequence>
<evidence type="ECO:0000313" key="2">
    <source>
        <dbReference type="EMBL" id="GIH81018.1"/>
    </source>
</evidence>
<accession>A0A8J3W9P0</accession>
<proteinExistence type="predicted"/>
<dbReference type="AlphaFoldDB" id="A0A8J3W9P0"/>
<organism evidence="2 3">
    <name type="scientific">Planobispora longispora</name>
    <dbReference type="NCBI Taxonomy" id="28887"/>
    <lineage>
        <taxon>Bacteria</taxon>
        <taxon>Bacillati</taxon>
        <taxon>Actinomycetota</taxon>
        <taxon>Actinomycetes</taxon>
        <taxon>Streptosporangiales</taxon>
        <taxon>Streptosporangiaceae</taxon>
        <taxon>Planobispora</taxon>
    </lineage>
</organism>
<reference evidence="2 3" key="1">
    <citation type="submission" date="2021-01" db="EMBL/GenBank/DDBJ databases">
        <title>Whole genome shotgun sequence of Planobispora longispora NBRC 13918.</title>
        <authorList>
            <person name="Komaki H."/>
            <person name="Tamura T."/>
        </authorList>
    </citation>
    <scope>NUCLEOTIDE SEQUENCE [LARGE SCALE GENOMIC DNA]</scope>
    <source>
        <strain evidence="2 3">NBRC 13918</strain>
    </source>
</reference>
<protein>
    <submittedName>
        <fullName evidence="2">Uncharacterized protein</fullName>
    </submittedName>
</protein>
<feature type="region of interest" description="Disordered" evidence="1">
    <location>
        <begin position="190"/>
        <end position="218"/>
    </location>
</feature>
<dbReference type="EMBL" id="BOOH01000067">
    <property type="protein sequence ID" value="GIH81018.1"/>
    <property type="molecule type" value="Genomic_DNA"/>
</dbReference>
<comment type="caution">
    <text evidence="2">The sequence shown here is derived from an EMBL/GenBank/DDBJ whole genome shotgun (WGS) entry which is preliminary data.</text>
</comment>
<feature type="region of interest" description="Disordered" evidence="1">
    <location>
        <begin position="319"/>
        <end position="339"/>
    </location>
</feature>
<dbReference type="Proteomes" id="UP000616724">
    <property type="component" value="Unassembled WGS sequence"/>
</dbReference>
<keyword evidence="3" id="KW-1185">Reference proteome</keyword>
<evidence type="ECO:0000313" key="3">
    <source>
        <dbReference type="Proteomes" id="UP000616724"/>
    </source>
</evidence>
<feature type="compositionally biased region" description="Basic and acidic residues" evidence="1">
    <location>
        <begin position="319"/>
        <end position="337"/>
    </location>
</feature>
<name>A0A8J3W9P0_9ACTN</name>
<evidence type="ECO:0000256" key="1">
    <source>
        <dbReference type="SAM" id="MobiDB-lite"/>
    </source>
</evidence>
<feature type="compositionally biased region" description="Polar residues" evidence="1">
    <location>
        <begin position="198"/>
        <end position="218"/>
    </location>
</feature>